<evidence type="ECO:0000313" key="4">
    <source>
        <dbReference type="Proteomes" id="UP000011087"/>
    </source>
</evidence>
<accession>L1JVM3</accession>
<evidence type="ECO:0000313" key="2">
    <source>
        <dbReference type="EMBL" id="EKX52250.1"/>
    </source>
</evidence>
<feature type="signal peptide" evidence="1">
    <location>
        <begin position="1"/>
        <end position="20"/>
    </location>
</feature>
<dbReference type="AlphaFoldDB" id="L1JVM3"/>
<dbReference type="HOGENOM" id="CLU_2836653_0_0_1"/>
<feature type="chain" id="PRO_5008771822" evidence="1">
    <location>
        <begin position="21"/>
        <end position="66"/>
    </location>
</feature>
<gene>
    <name evidence="2" type="ORF">GUITHDRAFT_150732</name>
</gene>
<organism evidence="2">
    <name type="scientific">Guillardia theta (strain CCMP2712)</name>
    <name type="common">Cryptophyte</name>
    <dbReference type="NCBI Taxonomy" id="905079"/>
    <lineage>
        <taxon>Eukaryota</taxon>
        <taxon>Cryptophyceae</taxon>
        <taxon>Pyrenomonadales</taxon>
        <taxon>Geminigeraceae</taxon>
        <taxon>Guillardia</taxon>
    </lineage>
</organism>
<dbReference type="Proteomes" id="UP000011087">
    <property type="component" value="Unassembled WGS sequence"/>
</dbReference>
<proteinExistence type="predicted"/>
<dbReference type="EnsemblProtists" id="EKX52250">
    <property type="protein sequence ID" value="EKX52250"/>
    <property type="gene ID" value="GUITHDRAFT_150732"/>
</dbReference>
<evidence type="ECO:0000313" key="3">
    <source>
        <dbReference type="EnsemblProtists" id="EKX52250"/>
    </source>
</evidence>
<sequence length="66" mass="7194">MPAGTLSLSLSLSLLSEVLSSDSLILSSFSPLHENLLQNGQSLNGYCPLSMTVNLTLYHRILTWIC</sequence>
<evidence type="ECO:0000256" key="1">
    <source>
        <dbReference type="SAM" id="SignalP"/>
    </source>
</evidence>
<keyword evidence="1" id="KW-0732">Signal</keyword>
<dbReference type="RefSeq" id="XP_005839230.1">
    <property type="nucleotide sequence ID" value="XM_005839173.1"/>
</dbReference>
<reference evidence="4" key="2">
    <citation type="submission" date="2012-11" db="EMBL/GenBank/DDBJ databases">
        <authorList>
            <person name="Kuo A."/>
            <person name="Curtis B.A."/>
            <person name="Tanifuji G."/>
            <person name="Burki F."/>
            <person name="Gruber A."/>
            <person name="Irimia M."/>
            <person name="Maruyama S."/>
            <person name="Arias M.C."/>
            <person name="Ball S.G."/>
            <person name="Gile G.H."/>
            <person name="Hirakawa Y."/>
            <person name="Hopkins J.F."/>
            <person name="Rensing S.A."/>
            <person name="Schmutz J."/>
            <person name="Symeonidi A."/>
            <person name="Elias M."/>
            <person name="Eveleigh R.J."/>
            <person name="Herman E.K."/>
            <person name="Klute M.J."/>
            <person name="Nakayama T."/>
            <person name="Obornik M."/>
            <person name="Reyes-Prieto A."/>
            <person name="Armbrust E.V."/>
            <person name="Aves S.J."/>
            <person name="Beiko R.G."/>
            <person name="Coutinho P."/>
            <person name="Dacks J.B."/>
            <person name="Durnford D.G."/>
            <person name="Fast N.M."/>
            <person name="Green B.R."/>
            <person name="Grisdale C."/>
            <person name="Hempe F."/>
            <person name="Henrissat B."/>
            <person name="Hoppner M.P."/>
            <person name="Ishida K.-I."/>
            <person name="Kim E."/>
            <person name="Koreny L."/>
            <person name="Kroth P.G."/>
            <person name="Liu Y."/>
            <person name="Malik S.-B."/>
            <person name="Maier U.G."/>
            <person name="McRose D."/>
            <person name="Mock T."/>
            <person name="Neilson J.A."/>
            <person name="Onodera N.T."/>
            <person name="Poole A.M."/>
            <person name="Pritham E.J."/>
            <person name="Richards T.A."/>
            <person name="Rocap G."/>
            <person name="Roy S.W."/>
            <person name="Sarai C."/>
            <person name="Schaack S."/>
            <person name="Shirato S."/>
            <person name="Slamovits C.H."/>
            <person name="Spencer D.F."/>
            <person name="Suzuki S."/>
            <person name="Worden A.Z."/>
            <person name="Zauner S."/>
            <person name="Barry K."/>
            <person name="Bell C."/>
            <person name="Bharti A.K."/>
            <person name="Crow J.A."/>
            <person name="Grimwood J."/>
            <person name="Kramer R."/>
            <person name="Lindquist E."/>
            <person name="Lucas S."/>
            <person name="Salamov A."/>
            <person name="McFadden G.I."/>
            <person name="Lane C.E."/>
            <person name="Keeling P.J."/>
            <person name="Gray M.W."/>
            <person name="Grigoriev I.V."/>
            <person name="Archibald J.M."/>
        </authorList>
    </citation>
    <scope>NUCLEOTIDE SEQUENCE</scope>
    <source>
        <strain evidence="4">CCMP2712</strain>
    </source>
</reference>
<dbReference type="KEGG" id="gtt:GUITHDRAFT_150732"/>
<name>L1JVM3_GUITC</name>
<dbReference type="PaxDb" id="55529-EKX52250"/>
<dbReference type="GeneID" id="17308852"/>
<keyword evidence="4" id="KW-1185">Reference proteome</keyword>
<reference evidence="2 4" key="1">
    <citation type="journal article" date="2012" name="Nature">
        <title>Algal genomes reveal evolutionary mosaicism and the fate of nucleomorphs.</title>
        <authorList>
            <consortium name="DOE Joint Genome Institute"/>
            <person name="Curtis B.A."/>
            <person name="Tanifuji G."/>
            <person name="Burki F."/>
            <person name="Gruber A."/>
            <person name="Irimia M."/>
            <person name="Maruyama S."/>
            <person name="Arias M.C."/>
            <person name="Ball S.G."/>
            <person name="Gile G.H."/>
            <person name="Hirakawa Y."/>
            <person name="Hopkins J.F."/>
            <person name="Kuo A."/>
            <person name="Rensing S.A."/>
            <person name="Schmutz J."/>
            <person name="Symeonidi A."/>
            <person name="Elias M."/>
            <person name="Eveleigh R.J."/>
            <person name="Herman E.K."/>
            <person name="Klute M.J."/>
            <person name="Nakayama T."/>
            <person name="Obornik M."/>
            <person name="Reyes-Prieto A."/>
            <person name="Armbrust E.V."/>
            <person name="Aves S.J."/>
            <person name="Beiko R.G."/>
            <person name="Coutinho P."/>
            <person name="Dacks J.B."/>
            <person name="Durnford D.G."/>
            <person name="Fast N.M."/>
            <person name="Green B.R."/>
            <person name="Grisdale C.J."/>
            <person name="Hempel F."/>
            <person name="Henrissat B."/>
            <person name="Hoppner M.P."/>
            <person name="Ishida K."/>
            <person name="Kim E."/>
            <person name="Koreny L."/>
            <person name="Kroth P.G."/>
            <person name="Liu Y."/>
            <person name="Malik S.B."/>
            <person name="Maier U.G."/>
            <person name="McRose D."/>
            <person name="Mock T."/>
            <person name="Neilson J.A."/>
            <person name="Onodera N.T."/>
            <person name="Poole A.M."/>
            <person name="Pritham E.J."/>
            <person name="Richards T.A."/>
            <person name="Rocap G."/>
            <person name="Roy S.W."/>
            <person name="Sarai C."/>
            <person name="Schaack S."/>
            <person name="Shirato S."/>
            <person name="Slamovits C.H."/>
            <person name="Spencer D.F."/>
            <person name="Suzuki S."/>
            <person name="Worden A.Z."/>
            <person name="Zauner S."/>
            <person name="Barry K."/>
            <person name="Bell C."/>
            <person name="Bharti A.K."/>
            <person name="Crow J.A."/>
            <person name="Grimwood J."/>
            <person name="Kramer R."/>
            <person name="Lindquist E."/>
            <person name="Lucas S."/>
            <person name="Salamov A."/>
            <person name="McFadden G.I."/>
            <person name="Lane C.E."/>
            <person name="Keeling P.J."/>
            <person name="Gray M.W."/>
            <person name="Grigoriev I.V."/>
            <person name="Archibald J.M."/>
        </authorList>
    </citation>
    <scope>NUCLEOTIDE SEQUENCE</scope>
    <source>
        <strain evidence="2 4">CCMP2712</strain>
    </source>
</reference>
<dbReference type="EMBL" id="JH992973">
    <property type="protein sequence ID" value="EKX52250.1"/>
    <property type="molecule type" value="Genomic_DNA"/>
</dbReference>
<protein>
    <submittedName>
        <fullName evidence="2 3">Uncharacterized protein</fullName>
    </submittedName>
</protein>
<reference evidence="3" key="3">
    <citation type="submission" date="2016-03" db="UniProtKB">
        <authorList>
            <consortium name="EnsemblProtists"/>
        </authorList>
    </citation>
    <scope>IDENTIFICATION</scope>
</reference>